<dbReference type="AlphaFoldDB" id="A0A811SE52"/>
<evidence type="ECO:0000313" key="3">
    <source>
        <dbReference type="Proteomes" id="UP000604825"/>
    </source>
</evidence>
<dbReference type="EMBL" id="CAJGYO010000019">
    <property type="protein sequence ID" value="CAD6339115.1"/>
    <property type="molecule type" value="Genomic_DNA"/>
</dbReference>
<comment type="caution">
    <text evidence="2">The sequence shown here is derived from an EMBL/GenBank/DDBJ whole genome shotgun (WGS) entry which is preliminary data.</text>
</comment>
<sequence length="79" mass="7951">MELSKQARGSGPASRPLPSAALNSKQPANHAMVGPGNWGAQVPTSAYLIVPMGGQPAQVGASSPNARTFLGQGLRVGCP</sequence>
<evidence type="ECO:0000256" key="1">
    <source>
        <dbReference type="SAM" id="MobiDB-lite"/>
    </source>
</evidence>
<accession>A0A811SE52</accession>
<name>A0A811SE52_9POAL</name>
<feature type="region of interest" description="Disordered" evidence="1">
    <location>
        <begin position="1"/>
        <end position="36"/>
    </location>
</feature>
<proteinExistence type="predicted"/>
<dbReference type="Proteomes" id="UP000604825">
    <property type="component" value="Unassembled WGS sequence"/>
</dbReference>
<reference evidence="2" key="1">
    <citation type="submission" date="2020-10" db="EMBL/GenBank/DDBJ databases">
        <authorList>
            <person name="Han B."/>
            <person name="Lu T."/>
            <person name="Zhao Q."/>
            <person name="Huang X."/>
            <person name="Zhao Y."/>
        </authorList>
    </citation>
    <scope>NUCLEOTIDE SEQUENCE</scope>
</reference>
<gene>
    <name evidence="2" type="ORF">NCGR_LOCUS63213</name>
</gene>
<organism evidence="2 3">
    <name type="scientific">Miscanthus lutarioriparius</name>
    <dbReference type="NCBI Taxonomy" id="422564"/>
    <lineage>
        <taxon>Eukaryota</taxon>
        <taxon>Viridiplantae</taxon>
        <taxon>Streptophyta</taxon>
        <taxon>Embryophyta</taxon>
        <taxon>Tracheophyta</taxon>
        <taxon>Spermatophyta</taxon>
        <taxon>Magnoliopsida</taxon>
        <taxon>Liliopsida</taxon>
        <taxon>Poales</taxon>
        <taxon>Poaceae</taxon>
        <taxon>PACMAD clade</taxon>
        <taxon>Panicoideae</taxon>
        <taxon>Andropogonodae</taxon>
        <taxon>Andropogoneae</taxon>
        <taxon>Saccharinae</taxon>
        <taxon>Miscanthus</taxon>
    </lineage>
</organism>
<protein>
    <submittedName>
        <fullName evidence="2">Uncharacterized protein</fullName>
    </submittedName>
</protein>
<evidence type="ECO:0000313" key="2">
    <source>
        <dbReference type="EMBL" id="CAD6339115.1"/>
    </source>
</evidence>
<keyword evidence="3" id="KW-1185">Reference proteome</keyword>